<accession>A0ABP3MA45</accession>
<evidence type="ECO:0000313" key="2">
    <source>
        <dbReference type="Proteomes" id="UP001500191"/>
    </source>
</evidence>
<comment type="caution">
    <text evidence="1">The sequence shown here is derived from an EMBL/GenBank/DDBJ whole genome shotgun (WGS) entry which is preliminary data.</text>
</comment>
<proteinExistence type="predicted"/>
<name>A0ABP3MA45_9DEIO</name>
<evidence type="ECO:0000313" key="1">
    <source>
        <dbReference type="EMBL" id="GAA0516407.1"/>
    </source>
</evidence>
<dbReference type="RefSeq" id="WP_343759366.1">
    <property type="nucleotide sequence ID" value="NZ_BAAADB010000027.1"/>
</dbReference>
<evidence type="ECO:0008006" key="3">
    <source>
        <dbReference type="Google" id="ProtNLM"/>
    </source>
</evidence>
<organism evidence="1 2">
    <name type="scientific">Deinococcus depolymerans</name>
    <dbReference type="NCBI Taxonomy" id="392408"/>
    <lineage>
        <taxon>Bacteria</taxon>
        <taxon>Thermotogati</taxon>
        <taxon>Deinococcota</taxon>
        <taxon>Deinococci</taxon>
        <taxon>Deinococcales</taxon>
        <taxon>Deinococcaceae</taxon>
        <taxon>Deinococcus</taxon>
    </lineage>
</organism>
<dbReference type="Proteomes" id="UP001500191">
    <property type="component" value="Unassembled WGS sequence"/>
</dbReference>
<reference evidence="2" key="1">
    <citation type="journal article" date="2019" name="Int. J. Syst. Evol. Microbiol.">
        <title>The Global Catalogue of Microorganisms (GCM) 10K type strain sequencing project: providing services to taxonomists for standard genome sequencing and annotation.</title>
        <authorList>
            <consortium name="The Broad Institute Genomics Platform"/>
            <consortium name="The Broad Institute Genome Sequencing Center for Infectious Disease"/>
            <person name="Wu L."/>
            <person name="Ma J."/>
        </authorList>
    </citation>
    <scope>NUCLEOTIDE SEQUENCE [LARGE SCALE GENOMIC DNA]</scope>
    <source>
        <strain evidence="2">JCM 14368</strain>
    </source>
</reference>
<protein>
    <recommendedName>
        <fullName evidence="3">Condensation domain-containing protein</fullName>
    </recommendedName>
</protein>
<dbReference type="EMBL" id="BAAADB010000027">
    <property type="protein sequence ID" value="GAA0516407.1"/>
    <property type="molecule type" value="Genomic_DNA"/>
</dbReference>
<keyword evidence="2" id="KW-1185">Reference proteome</keyword>
<sequence length="159" mass="17005">MIPGVQVRPVAPTGRARLFWTTLALTQEHAPLPVTSDLAPAQLLLAQRDAFDALARWEDGTPLSAAVNPLVVTEEGLLKPFTYDFHSQFDLGSLETIAGPHGAVLARLSHLIDDLFSDLQPRFDILDWYAECAAASQEAAKRRVGTGGGHGAVTQPGAP</sequence>
<gene>
    <name evidence="1" type="ORF">GCM10008937_24990</name>
</gene>